<keyword evidence="2 5" id="KW-0812">Transmembrane</keyword>
<dbReference type="InterPro" id="IPR007016">
    <property type="entry name" value="O-antigen_ligase-rel_domated"/>
</dbReference>
<feature type="transmembrane region" description="Helical" evidence="5">
    <location>
        <begin position="71"/>
        <end position="88"/>
    </location>
</feature>
<reference evidence="7" key="2">
    <citation type="submission" date="2023-01" db="EMBL/GenBank/DDBJ databases">
        <authorList>
            <person name="Sun Q."/>
            <person name="Evtushenko L."/>
        </authorList>
    </citation>
    <scope>NUCLEOTIDE SEQUENCE</scope>
    <source>
        <strain evidence="7">VKM Ac-1020</strain>
    </source>
</reference>
<feature type="transmembrane region" description="Helical" evidence="5">
    <location>
        <begin position="197"/>
        <end position="218"/>
    </location>
</feature>
<dbReference type="AlphaFoldDB" id="A0A9W6H694"/>
<dbReference type="Proteomes" id="UP001142462">
    <property type="component" value="Unassembled WGS sequence"/>
</dbReference>
<feature type="transmembrane region" description="Helical" evidence="5">
    <location>
        <begin position="225"/>
        <end position="243"/>
    </location>
</feature>
<name>A0A9W6H694_9MICO</name>
<evidence type="ECO:0000256" key="3">
    <source>
        <dbReference type="ARBA" id="ARBA00022989"/>
    </source>
</evidence>
<keyword evidence="8" id="KW-1185">Reference proteome</keyword>
<keyword evidence="4 5" id="KW-0472">Membrane</keyword>
<feature type="domain" description="O-antigen ligase-related" evidence="6">
    <location>
        <begin position="236"/>
        <end position="363"/>
    </location>
</feature>
<organism evidence="7 8">
    <name type="scientific">Microbacterium barkeri</name>
    <dbReference type="NCBI Taxonomy" id="33917"/>
    <lineage>
        <taxon>Bacteria</taxon>
        <taxon>Bacillati</taxon>
        <taxon>Actinomycetota</taxon>
        <taxon>Actinomycetes</taxon>
        <taxon>Micrococcales</taxon>
        <taxon>Microbacteriaceae</taxon>
        <taxon>Microbacterium</taxon>
    </lineage>
</organism>
<comment type="subcellular location">
    <subcellularLocation>
        <location evidence="1">Membrane</location>
        <topology evidence="1">Multi-pass membrane protein</topology>
    </subcellularLocation>
</comment>
<sequence>MRSDTAFAPAPARPTAAEARGDLPRWPITSMFAAFPLWWALGMAEMAWIPLAAAMAVLLIRRGDVRAPRGFGIWLLFLALVAVSVIGIDTPGRLIGFVYRALQYISITIAFLYVYNARRTITLDWLLGMLTLFWLFVVAGGWLGVIAPEFSFRTPLGYVLPRGLQSNELVGEMVVRRATQWNPDAWTVLDPRPAAPFLYTNGWGNAYSMLLPLVISYVARIPRDLRFLGLLVAIPLSFVPAFLTLNRGMFIGLGVAAVYGGLILLASGRVRAVAGLAAACAVGLAAAAVLDVGDRLLGRVESSSSTEDRADLYQETLVRTLQSPVFGYGAPRPSWTEGAPSAGTQGHVWMVMFSHGLPALAIFLLALLWLAWSTRHVRRRMTAVHVVQVVLLVEVFYYGVLPHGLVLALLPAAAALPHDTALERPSS</sequence>
<dbReference type="Pfam" id="PF04932">
    <property type="entry name" value="Wzy_C"/>
    <property type="match status" value="1"/>
</dbReference>
<keyword evidence="3 5" id="KW-1133">Transmembrane helix</keyword>
<evidence type="ECO:0000313" key="8">
    <source>
        <dbReference type="Proteomes" id="UP001142462"/>
    </source>
</evidence>
<feature type="transmembrane region" description="Helical" evidence="5">
    <location>
        <begin position="249"/>
        <end position="266"/>
    </location>
</feature>
<evidence type="ECO:0000313" key="7">
    <source>
        <dbReference type="EMBL" id="GLJ63022.1"/>
    </source>
</evidence>
<feature type="transmembrane region" description="Helical" evidence="5">
    <location>
        <begin position="126"/>
        <end position="147"/>
    </location>
</feature>
<dbReference type="RefSeq" id="WP_271174702.1">
    <property type="nucleotide sequence ID" value="NZ_BSEJ01000022.1"/>
</dbReference>
<protein>
    <recommendedName>
        <fullName evidence="6">O-antigen ligase-related domain-containing protein</fullName>
    </recommendedName>
</protein>
<evidence type="ECO:0000256" key="2">
    <source>
        <dbReference type="ARBA" id="ARBA00022692"/>
    </source>
</evidence>
<dbReference type="EMBL" id="BSEJ01000022">
    <property type="protein sequence ID" value="GLJ63022.1"/>
    <property type="molecule type" value="Genomic_DNA"/>
</dbReference>
<feature type="transmembrane region" description="Helical" evidence="5">
    <location>
        <begin position="348"/>
        <end position="370"/>
    </location>
</feature>
<feature type="transmembrane region" description="Helical" evidence="5">
    <location>
        <begin position="273"/>
        <end position="290"/>
    </location>
</feature>
<proteinExistence type="predicted"/>
<comment type="caution">
    <text evidence="7">The sequence shown here is derived from an EMBL/GenBank/DDBJ whole genome shotgun (WGS) entry which is preliminary data.</text>
</comment>
<evidence type="ECO:0000259" key="6">
    <source>
        <dbReference type="Pfam" id="PF04932"/>
    </source>
</evidence>
<accession>A0A9W6H694</accession>
<reference evidence="7" key="1">
    <citation type="journal article" date="2014" name="Int. J. Syst. Evol. Microbiol.">
        <title>Complete genome sequence of Corynebacterium casei LMG S-19264T (=DSM 44701T), isolated from a smear-ripened cheese.</title>
        <authorList>
            <consortium name="US DOE Joint Genome Institute (JGI-PGF)"/>
            <person name="Walter F."/>
            <person name="Albersmeier A."/>
            <person name="Kalinowski J."/>
            <person name="Ruckert C."/>
        </authorList>
    </citation>
    <scope>NUCLEOTIDE SEQUENCE</scope>
    <source>
        <strain evidence="7">VKM Ac-1020</strain>
    </source>
</reference>
<evidence type="ECO:0000256" key="4">
    <source>
        <dbReference type="ARBA" id="ARBA00023136"/>
    </source>
</evidence>
<evidence type="ECO:0000256" key="5">
    <source>
        <dbReference type="SAM" id="Phobius"/>
    </source>
</evidence>
<gene>
    <name evidence="7" type="ORF">GCM10017576_31530</name>
</gene>
<feature type="transmembrane region" description="Helical" evidence="5">
    <location>
        <begin position="37"/>
        <end position="59"/>
    </location>
</feature>
<evidence type="ECO:0000256" key="1">
    <source>
        <dbReference type="ARBA" id="ARBA00004141"/>
    </source>
</evidence>
<feature type="transmembrane region" description="Helical" evidence="5">
    <location>
        <begin position="94"/>
        <end position="114"/>
    </location>
</feature>
<dbReference type="GO" id="GO:0016020">
    <property type="term" value="C:membrane"/>
    <property type="evidence" value="ECO:0007669"/>
    <property type="project" value="UniProtKB-SubCell"/>
</dbReference>